<dbReference type="PANTHER" id="PTHR11447:SF16">
    <property type="entry name" value="P53 PROTEIN LONG FORM VARIANT 1"/>
    <property type="match status" value="1"/>
</dbReference>
<evidence type="ECO:0000256" key="2">
    <source>
        <dbReference type="ARBA" id="ARBA00006167"/>
    </source>
</evidence>
<comment type="similarity">
    <text evidence="2">Belongs to the p53 family.</text>
</comment>
<evidence type="ECO:0000256" key="5">
    <source>
        <dbReference type="ARBA" id="ARBA00022833"/>
    </source>
</evidence>
<evidence type="ECO:0000313" key="16">
    <source>
        <dbReference type="EMBL" id="CAF0815412.1"/>
    </source>
</evidence>
<dbReference type="SUPFAM" id="SSF47719">
    <property type="entry name" value="p53 tetramerization domain"/>
    <property type="match status" value="1"/>
</dbReference>
<dbReference type="PRINTS" id="PR00386">
    <property type="entry name" value="P53SUPPRESSR"/>
</dbReference>
<dbReference type="GO" id="GO:0051262">
    <property type="term" value="P:protein tetramerization"/>
    <property type="evidence" value="ECO:0007669"/>
    <property type="project" value="InterPro"/>
</dbReference>
<dbReference type="CDD" id="cd08367">
    <property type="entry name" value="P53"/>
    <property type="match status" value="1"/>
</dbReference>
<evidence type="ECO:0000256" key="8">
    <source>
        <dbReference type="ARBA" id="ARBA00023159"/>
    </source>
</evidence>
<proteinExistence type="inferred from homology"/>
<evidence type="ECO:0000259" key="15">
    <source>
        <dbReference type="Pfam" id="PF07710"/>
    </source>
</evidence>
<feature type="cross-link" description="Glycyl lysine isopeptide (Lys-Gly) (interchain with G-Cter in ubiquitin)" evidence="13">
    <location>
        <position position="293"/>
    </location>
</feature>
<protein>
    <recommendedName>
        <fullName evidence="18">Cellular tumor antigen p53</fullName>
    </recommendedName>
</protein>
<keyword evidence="10" id="KW-0539">Nucleus</keyword>
<keyword evidence="5 11" id="KW-0862">Zinc</keyword>
<dbReference type="EMBL" id="CAJNOC010000903">
    <property type="protein sequence ID" value="CAF0815412.1"/>
    <property type="molecule type" value="Genomic_DNA"/>
</dbReference>
<evidence type="ECO:0000256" key="9">
    <source>
        <dbReference type="ARBA" id="ARBA00023163"/>
    </source>
</evidence>
<keyword evidence="9" id="KW-0804">Transcription</keyword>
<feature type="binding site" evidence="11">
    <location>
        <position position="176"/>
    </location>
    <ligand>
        <name>Zn(2+)</name>
        <dbReference type="ChEBI" id="CHEBI:29105"/>
    </ligand>
</feature>
<evidence type="ECO:0000256" key="11">
    <source>
        <dbReference type="PIRSR" id="PIRSR602117-1"/>
    </source>
</evidence>
<evidence type="ECO:0008006" key="18">
    <source>
        <dbReference type="Google" id="ProtNLM"/>
    </source>
</evidence>
<dbReference type="InterPro" id="IPR012346">
    <property type="entry name" value="p53/RUNT-type_TF_DNA-bd_sf"/>
</dbReference>
<dbReference type="GO" id="GO:0005634">
    <property type="term" value="C:nucleus"/>
    <property type="evidence" value="ECO:0007669"/>
    <property type="project" value="UniProtKB-SubCell"/>
</dbReference>
<evidence type="ECO:0000256" key="13">
    <source>
        <dbReference type="PIRSR" id="PIRSR602117-3"/>
    </source>
</evidence>
<evidence type="ECO:0000259" key="14">
    <source>
        <dbReference type="Pfam" id="PF00870"/>
    </source>
</evidence>
<dbReference type="GO" id="GO:0006915">
    <property type="term" value="P:apoptotic process"/>
    <property type="evidence" value="ECO:0007669"/>
    <property type="project" value="UniProtKB-KW"/>
</dbReference>
<keyword evidence="3" id="KW-0053">Apoptosis</keyword>
<keyword evidence="8" id="KW-0010">Activator</keyword>
<dbReference type="GO" id="GO:0000981">
    <property type="term" value="F:DNA-binding transcription factor activity, RNA polymerase II-specific"/>
    <property type="evidence" value="ECO:0007669"/>
    <property type="project" value="TreeGrafter"/>
</dbReference>
<evidence type="ECO:0000256" key="1">
    <source>
        <dbReference type="ARBA" id="ARBA00004123"/>
    </source>
</evidence>
<dbReference type="InterPro" id="IPR010991">
    <property type="entry name" value="p53_tetrameristn"/>
</dbReference>
<dbReference type="Pfam" id="PF00870">
    <property type="entry name" value="P53"/>
    <property type="match status" value="1"/>
</dbReference>
<dbReference type="InterPro" id="IPR011615">
    <property type="entry name" value="p53_DNA-bd"/>
</dbReference>
<dbReference type="InterPro" id="IPR002117">
    <property type="entry name" value="p53_tumour_suppressor"/>
</dbReference>
<keyword evidence="17" id="KW-1185">Reference proteome</keyword>
<comment type="cofactor">
    <cofactor evidence="11">
        <name>Zn(2+)</name>
        <dbReference type="ChEBI" id="CHEBI:29105"/>
    </cofactor>
    <text evidence="11">Binds 1 zinc ion per subunit.</text>
</comment>
<dbReference type="GO" id="GO:0000978">
    <property type="term" value="F:RNA polymerase II cis-regulatory region sequence-specific DNA binding"/>
    <property type="evidence" value="ECO:0007669"/>
    <property type="project" value="TreeGrafter"/>
</dbReference>
<organism evidence="16 17">
    <name type="scientific">Brachionus calyciflorus</name>
    <dbReference type="NCBI Taxonomy" id="104777"/>
    <lineage>
        <taxon>Eukaryota</taxon>
        <taxon>Metazoa</taxon>
        <taxon>Spiralia</taxon>
        <taxon>Gnathifera</taxon>
        <taxon>Rotifera</taxon>
        <taxon>Eurotatoria</taxon>
        <taxon>Monogononta</taxon>
        <taxon>Pseudotrocha</taxon>
        <taxon>Ploima</taxon>
        <taxon>Brachionidae</taxon>
        <taxon>Brachionus</taxon>
    </lineage>
</organism>
<dbReference type="OrthoDB" id="5915660at2759"/>
<evidence type="ECO:0000256" key="6">
    <source>
        <dbReference type="ARBA" id="ARBA00023015"/>
    </source>
</evidence>
<dbReference type="AlphaFoldDB" id="A0A813TRH8"/>
<feature type="binding site" evidence="11">
    <location>
        <position position="179"/>
    </location>
    <ligand>
        <name>Zn(2+)</name>
        <dbReference type="ChEBI" id="CHEBI:29105"/>
    </ligand>
</feature>
<dbReference type="InterPro" id="IPR013761">
    <property type="entry name" value="SAM/pointed_sf"/>
</dbReference>
<name>A0A813TRH8_9BILA</name>
<evidence type="ECO:0000256" key="7">
    <source>
        <dbReference type="ARBA" id="ARBA00023125"/>
    </source>
</evidence>
<dbReference type="Gene3D" id="2.60.40.720">
    <property type="match status" value="1"/>
</dbReference>
<dbReference type="PANTHER" id="PTHR11447">
    <property type="entry name" value="CELLULAR TUMOR ANTIGEN P53"/>
    <property type="match status" value="1"/>
</dbReference>
<keyword evidence="7" id="KW-0238">DNA-binding</keyword>
<gene>
    <name evidence="16" type="ORF">OXX778_LOCUS7186</name>
</gene>
<dbReference type="SUPFAM" id="SSF49417">
    <property type="entry name" value="p53-like transcription factors"/>
    <property type="match status" value="1"/>
</dbReference>
<comment type="subcellular location">
    <subcellularLocation>
        <location evidence="1">Nucleus</location>
    </subcellularLocation>
</comment>
<comment type="caution">
    <text evidence="16">The sequence shown here is derived from an EMBL/GenBank/DDBJ whole genome shotgun (WGS) entry which is preliminary data.</text>
</comment>
<feature type="domain" description="p53 tetramerisation" evidence="15">
    <location>
        <begin position="325"/>
        <end position="358"/>
    </location>
</feature>
<feature type="binding site" evidence="11">
    <location>
        <position position="242"/>
    </location>
    <ligand>
        <name>Zn(2+)</name>
        <dbReference type="ChEBI" id="CHEBI:29105"/>
    </ligand>
</feature>
<dbReference type="InterPro" id="IPR036674">
    <property type="entry name" value="p53_tetramer_sf"/>
</dbReference>
<evidence type="ECO:0000256" key="4">
    <source>
        <dbReference type="ARBA" id="ARBA00022723"/>
    </source>
</evidence>
<evidence type="ECO:0000256" key="10">
    <source>
        <dbReference type="ARBA" id="ARBA00023242"/>
    </source>
</evidence>
<accession>A0A813TRH8</accession>
<evidence type="ECO:0000256" key="3">
    <source>
        <dbReference type="ARBA" id="ARBA00022703"/>
    </source>
</evidence>
<evidence type="ECO:0000256" key="12">
    <source>
        <dbReference type="PIRSR" id="PIRSR602117-2"/>
    </source>
</evidence>
<sequence length="519" mass="58934">MTLNSGLSFLSRFDPNEFYEIAKDLPTTIELTQQNDDSMNQNAQVIGTHLLVPEHSIAQMLNSCLNNSDENQILDLNNYNDLLPFMDHGPPTSNLPSIDPFNGPYNFNISILSSEGPVKKSTSWTFSSTLNKLYCNPNVACPVDISVSSLPPSGSIIRAMPVYGKYEHIEQIVTRCENHKKSKEFDNDVDLPEEALSHFIRCRHNQAIYEQDITTQRQSVTVPFEKPQTGSAYSTILYQFMCYSSCVGGSQKPLRIVLTLEFNGEILGRLSFEIKICACPGRDRTTDENKFNKQKNIQKLKEPKKEETIVKNPSIKNTESVIVDNDSQELFTLVIKGRKNYEILKNLNEALKIQDLYSKLVKTKSQTNSKIIKTGSVLLRKNSDLPKRKLEIKTLEEFLESIDMSAYYNLIISKGIKDLNSLLRATRKKVNAFKISESDTNKLWNSIQAFKNGNAEGNSTKKEKLESTNEQKLESFSSLANFDFTQSNLINDSFLNNQNNEKYIRLSKYQVKYTLGTNP</sequence>
<reference evidence="16" key="1">
    <citation type="submission" date="2021-02" db="EMBL/GenBank/DDBJ databases">
        <authorList>
            <person name="Nowell W R."/>
        </authorList>
    </citation>
    <scope>NUCLEOTIDE SEQUENCE</scope>
    <source>
        <strain evidence="16">Ploen Becks lab</strain>
    </source>
</reference>
<dbReference type="Proteomes" id="UP000663879">
    <property type="component" value="Unassembled WGS sequence"/>
</dbReference>
<keyword evidence="4 11" id="KW-0479">Metal-binding</keyword>
<feature type="site" description="Interaction with DNA" evidence="12">
    <location>
        <position position="120"/>
    </location>
</feature>
<dbReference type="InterPro" id="IPR008967">
    <property type="entry name" value="p53-like_TF_DNA-bd_sf"/>
</dbReference>
<evidence type="ECO:0000313" key="17">
    <source>
        <dbReference type="Proteomes" id="UP000663879"/>
    </source>
</evidence>
<dbReference type="Pfam" id="PF07710">
    <property type="entry name" value="P53_tetramer"/>
    <property type="match status" value="1"/>
</dbReference>
<dbReference type="Gene3D" id="4.10.170.10">
    <property type="entry name" value="p53-like tetramerisation domain"/>
    <property type="match status" value="1"/>
</dbReference>
<dbReference type="GO" id="GO:0046872">
    <property type="term" value="F:metal ion binding"/>
    <property type="evidence" value="ECO:0007669"/>
    <property type="project" value="UniProtKB-KW"/>
</dbReference>
<keyword evidence="6" id="KW-0805">Transcription regulation</keyword>
<feature type="domain" description="p53 DNA-binding" evidence="14">
    <location>
        <begin position="101"/>
        <end position="290"/>
    </location>
</feature>
<dbReference type="Gene3D" id="1.10.150.50">
    <property type="entry name" value="Transcription Factor, Ets-1"/>
    <property type="match status" value="1"/>
</dbReference>
<feature type="binding site" evidence="11">
    <location>
        <position position="246"/>
    </location>
    <ligand>
        <name>Zn(2+)</name>
        <dbReference type="ChEBI" id="CHEBI:29105"/>
    </ligand>
</feature>
<dbReference type="SUPFAM" id="SSF47769">
    <property type="entry name" value="SAM/Pointed domain"/>
    <property type="match status" value="1"/>
</dbReference>